<evidence type="ECO:0000256" key="2">
    <source>
        <dbReference type="PIRSR" id="PIRSR039004-2"/>
    </source>
</evidence>
<evidence type="ECO:0000256" key="3">
    <source>
        <dbReference type="PIRSR" id="PIRSR039004-3"/>
    </source>
</evidence>
<sequence>MYDLLIKEGKLVTGEVIDLAIRNGKIVAIGTDLQGTTKKTIELAQASYLSAGWIDSHVHCFEKMTLYYDEPDKVGVETGVTTVIDAGSTGPANVGDFYECSRNSRTNVLALLNISEWGIVAQNELADLTKINSQLIHQAFQAYPEFIVGLKARMSKTVVGQNDIIPLEMAKKIQKELKNPPLMVHIGSAPPELSAVLSCLEAGDVVTHCFNGKSNGILGSTDSIKSFVWEAYQKGVVFDIGHGTDSFNFHVAEIALQEKMVPRTISTDIYHRNRENGPVHNLATTLEKMLEVGYSLEELISKITIEPAAIFKLANKGQLKVDYDGDLTIFKVEHGERQLVDSNGNQRLGKMQVIPEQAIVGGNVYVIK</sequence>
<dbReference type="GeneID" id="98567617"/>
<dbReference type="GO" id="GO:0016810">
    <property type="term" value="F:hydrolase activity, acting on carbon-nitrogen (but not peptide) bonds"/>
    <property type="evidence" value="ECO:0007669"/>
    <property type="project" value="InterPro"/>
</dbReference>
<dbReference type="PANTHER" id="PTHR42717:SF1">
    <property type="entry name" value="IMIDAZOLONEPROPIONASE AND RELATED AMIDOHYDROLASES"/>
    <property type="match status" value="1"/>
</dbReference>
<evidence type="ECO:0000313" key="4">
    <source>
        <dbReference type="EMBL" id="RST96835.1"/>
    </source>
</evidence>
<dbReference type="NCBIfam" id="TIGR03583">
    <property type="entry name" value="EF_0837"/>
    <property type="match status" value="1"/>
</dbReference>
<proteinExistence type="predicted"/>
<dbReference type="Gene3D" id="2.30.40.10">
    <property type="entry name" value="Urease, subunit C, domain 1"/>
    <property type="match status" value="1"/>
</dbReference>
<comment type="caution">
    <text evidence="4">The sequence shown here is derived from an EMBL/GenBank/DDBJ whole genome shotgun (WGS) entry which is preliminary data.</text>
</comment>
<keyword evidence="5" id="KW-1185">Reference proteome</keyword>
<dbReference type="InterPro" id="IPR032466">
    <property type="entry name" value="Metal_Hydrolase"/>
</dbReference>
<dbReference type="Proteomes" id="UP000287239">
    <property type="component" value="Unassembled WGS sequence"/>
</dbReference>
<feature type="binding site" description="via carbamate group" evidence="1">
    <location>
        <position position="151"/>
    </location>
    <ligand>
        <name>Zn(2+)</name>
        <dbReference type="ChEBI" id="CHEBI:29105"/>
        <label>2</label>
    </ligand>
</feature>
<reference evidence="4 5" key="1">
    <citation type="submission" date="2017-05" db="EMBL/GenBank/DDBJ databases">
        <title>Vagococcus spp. assemblies.</title>
        <authorList>
            <person name="Gulvik C.A."/>
        </authorList>
    </citation>
    <scope>NUCLEOTIDE SEQUENCE [LARGE SCALE GENOMIC DNA]</scope>
    <source>
        <strain evidence="4 5">NCFB 2777</strain>
    </source>
</reference>
<feature type="binding site" description="via carbamate group" evidence="1">
    <location>
        <position position="151"/>
    </location>
    <ligand>
        <name>Zn(2+)</name>
        <dbReference type="ChEBI" id="CHEBI:29105"/>
        <label>1</label>
    </ligand>
</feature>
<feature type="modified residue" description="N6-carboxylysine" evidence="2">
    <location>
        <position position="151"/>
    </location>
</feature>
<dbReference type="SUPFAM" id="SSF51556">
    <property type="entry name" value="Metallo-dependent hydrolases"/>
    <property type="match status" value="1"/>
</dbReference>
<dbReference type="PIRSF" id="PIRSF039004">
    <property type="entry name" value="ADE_EF_0837"/>
    <property type="match status" value="1"/>
</dbReference>
<dbReference type="EMBL" id="NGJU01000005">
    <property type="protein sequence ID" value="RST96835.1"/>
    <property type="molecule type" value="Genomic_DNA"/>
</dbReference>
<feature type="site" description="Transition state stabilizer" evidence="3">
    <location>
        <position position="153"/>
    </location>
</feature>
<dbReference type="SUPFAM" id="SSF51338">
    <property type="entry name" value="Composite domain of metallo-dependent hydrolases"/>
    <property type="match status" value="1"/>
</dbReference>
<evidence type="ECO:0000256" key="1">
    <source>
        <dbReference type="PIRSR" id="PIRSR039004-1"/>
    </source>
</evidence>
<dbReference type="GO" id="GO:0019213">
    <property type="term" value="F:deacetylase activity"/>
    <property type="evidence" value="ECO:0007669"/>
    <property type="project" value="InterPro"/>
</dbReference>
<name>A0A429ZSW8_9ENTE</name>
<accession>A0A429ZSW8</accession>
<organism evidence="4 5">
    <name type="scientific">Vagococcus salmoninarum</name>
    <dbReference type="NCBI Taxonomy" id="2739"/>
    <lineage>
        <taxon>Bacteria</taxon>
        <taxon>Bacillati</taxon>
        <taxon>Bacillota</taxon>
        <taxon>Bacilli</taxon>
        <taxon>Lactobacillales</taxon>
        <taxon>Enterococcaceae</taxon>
        <taxon>Vagococcus</taxon>
    </lineage>
</organism>
<dbReference type="OrthoDB" id="9796020at2"/>
<evidence type="ECO:0000313" key="5">
    <source>
        <dbReference type="Proteomes" id="UP000287239"/>
    </source>
</evidence>
<dbReference type="InterPro" id="IPR020043">
    <property type="entry name" value="Deacetylase_Atu3266-like"/>
</dbReference>
<keyword evidence="1" id="KW-0862">Zinc</keyword>
<dbReference type="InterPro" id="IPR047601">
    <property type="entry name" value="EF_0837-like"/>
</dbReference>
<feature type="binding site" evidence="1">
    <location>
        <position position="268"/>
    </location>
    <ligand>
        <name>Zn(2+)</name>
        <dbReference type="ChEBI" id="CHEBI:29105"/>
        <label>1</label>
    </ligand>
</feature>
<feature type="binding site" evidence="1">
    <location>
        <position position="208"/>
    </location>
    <ligand>
        <name>Zn(2+)</name>
        <dbReference type="ChEBI" id="CHEBI:29105"/>
        <label>2</label>
    </ligand>
</feature>
<dbReference type="Gene3D" id="3.20.20.140">
    <property type="entry name" value="Metal-dependent hydrolases"/>
    <property type="match status" value="1"/>
</dbReference>
<dbReference type="GO" id="GO:0046872">
    <property type="term" value="F:metal ion binding"/>
    <property type="evidence" value="ECO:0007669"/>
    <property type="project" value="UniProtKB-KW"/>
</dbReference>
<dbReference type="AlphaFoldDB" id="A0A429ZSW8"/>
<protein>
    <submittedName>
        <fullName evidence="4">Amidohydrolase/deacetylase family metallohydrolase</fullName>
    </submittedName>
</protein>
<dbReference type="NCBIfam" id="NF006689">
    <property type="entry name" value="PRK09237.1"/>
    <property type="match status" value="1"/>
</dbReference>
<dbReference type="PANTHER" id="PTHR42717">
    <property type="entry name" value="DIHYDROOROTASE-RELATED"/>
    <property type="match status" value="1"/>
</dbReference>
<keyword evidence="1" id="KW-0479">Metal-binding</keyword>
<dbReference type="RefSeq" id="WP_126778794.1">
    <property type="nucleotide sequence ID" value="NZ_CAUQJP010000121.1"/>
</dbReference>
<keyword evidence="4" id="KW-0378">Hydrolase</keyword>
<gene>
    <name evidence="4" type="ORF">CBF35_04485</name>
</gene>
<feature type="binding site" evidence="1">
    <location>
        <position position="57"/>
    </location>
    <ligand>
        <name>Zn(2+)</name>
        <dbReference type="ChEBI" id="CHEBI:29105"/>
        <label>1</label>
    </ligand>
</feature>
<dbReference type="Pfam" id="PF22647">
    <property type="entry name" value="EF_0837-like_N"/>
    <property type="match status" value="1"/>
</dbReference>
<dbReference type="InterPro" id="IPR011059">
    <property type="entry name" value="Metal-dep_hydrolase_composite"/>
</dbReference>
<feature type="binding site" evidence="1">
    <location>
        <position position="59"/>
    </location>
    <ligand>
        <name>Zn(2+)</name>
        <dbReference type="ChEBI" id="CHEBI:29105"/>
        <label>1</label>
    </ligand>
</feature>
<feature type="binding site" evidence="1">
    <location>
        <position position="185"/>
    </location>
    <ligand>
        <name>Zn(2+)</name>
        <dbReference type="ChEBI" id="CHEBI:29105"/>
        <label>2</label>
    </ligand>
</feature>